<evidence type="ECO:0000256" key="1">
    <source>
        <dbReference type="ARBA" id="ARBA00022679"/>
    </source>
</evidence>
<dbReference type="InterPro" id="IPR003673">
    <property type="entry name" value="CoA-Trfase_fam_III"/>
</dbReference>
<dbReference type="OrthoDB" id="9806585at2"/>
<organism evidence="2 3">
    <name type="scientific">Henriciella mobilis</name>
    <dbReference type="NCBI Taxonomy" id="2305467"/>
    <lineage>
        <taxon>Bacteria</taxon>
        <taxon>Pseudomonadati</taxon>
        <taxon>Pseudomonadota</taxon>
        <taxon>Alphaproteobacteria</taxon>
        <taxon>Hyphomonadales</taxon>
        <taxon>Hyphomonadaceae</taxon>
        <taxon>Henriciella</taxon>
    </lineage>
</organism>
<keyword evidence="1 2" id="KW-0808">Transferase</keyword>
<dbReference type="PANTHER" id="PTHR48207:SF3">
    <property type="entry name" value="SUCCINATE--HYDROXYMETHYLGLUTARATE COA-TRANSFERASE"/>
    <property type="match status" value="1"/>
</dbReference>
<reference evidence="2 3" key="1">
    <citation type="submission" date="2018-08" db="EMBL/GenBank/DDBJ databases">
        <title>Henriciella mobilis sp. nov., isolated from seawater.</title>
        <authorList>
            <person name="Cheng H."/>
            <person name="Wu Y.-H."/>
            <person name="Xu X.-W."/>
            <person name="Guo L.-L."/>
        </authorList>
    </citation>
    <scope>NUCLEOTIDE SEQUENCE [LARGE SCALE GENOMIC DNA]</scope>
    <source>
        <strain evidence="2 3">JN25</strain>
    </source>
</reference>
<keyword evidence="3" id="KW-1185">Reference proteome</keyword>
<dbReference type="RefSeq" id="WP_119375231.1">
    <property type="nucleotide sequence ID" value="NZ_QWFX01000005.1"/>
</dbReference>
<comment type="caution">
    <text evidence="2">The sequence shown here is derived from an EMBL/GenBank/DDBJ whole genome shotgun (WGS) entry which is preliminary data.</text>
</comment>
<dbReference type="InterPro" id="IPR044855">
    <property type="entry name" value="CoA-Trfase_III_dom3_sf"/>
</dbReference>
<evidence type="ECO:0000313" key="2">
    <source>
        <dbReference type="EMBL" id="RIJ33153.1"/>
    </source>
</evidence>
<dbReference type="InterPro" id="IPR023606">
    <property type="entry name" value="CoA-Trfase_III_dom_1_sf"/>
</dbReference>
<dbReference type="AlphaFoldDB" id="A0A399RS60"/>
<dbReference type="Pfam" id="PF02515">
    <property type="entry name" value="CoA_transf_3"/>
    <property type="match status" value="1"/>
</dbReference>
<proteinExistence type="predicted"/>
<dbReference type="EMBL" id="QWFX01000005">
    <property type="protein sequence ID" value="RIJ33153.1"/>
    <property type="molecule type" value="Genomic_DNA"/>
</dbReference>
<accession>A0A399RS60</accession>
<dbReference type="PANTHER" id="PTHR48207">
    <property type="entry name" value="SUCCINATE--HYDROXYMETHYLGLUTARATE COA-TRANSFERASE"/>
    <property type="match status" value="1"/>
</dbReference>
<dbReference type="Proteomes" id="UP000266385">
    <property type="component" value="Unassembled WGS sequence"/>
</dbReference>
<sequence>MPGAFDGIRILDLTTMVSGPMACMILADQGADVIKIEAPRGDQMRALGPAHKGMSGGFFSCNRGKKSVSLDLKTDAGKAVLRDLIASADVLVQNFRPGAIDRMGFGEADVRAIRPDILYVSMSGFGDAGPYSHKRVYDPVIQALTGATDVQADRKTGRPQMFQVIIADKVTALTAAQAISAGLFARARTGAGQHIRLSMLDALIAFFWPEQMATLNFVGQEKDPAEFRSGMDLIYETKDGYITVGAVSDAEWKGLCTVLDKPEWIEDPRFREAGPRMRNVGIRKELCAAELARWSSEALLAALNEADVPSAPLLTRYDLLDDEQVKANGLLIVDEYGTLGPVRQPRPVAQFDGTPSRIRGAAPFLGEHNRAVLSELGYDADTLEQLERSGVLTGG</sequence>
<dbReference type="GO" id="GO:0008410">
    <property type="term" value="F:CoA-transferase activity"/>
    <property type="evidence" value="ECO:0007669"/>
    <property type="project" value="TreeGrafter"/>
</dbReference>
<evidence type="ECO:0000313" key="3">
    <source>
        <dbReference type="Proteomes" id="UP000266385"/>
    </source>
</evidence>
<dbReference type="SUPFAM" id="SSF89796">
    <property type="entry name" value="CoA-transferase family III (CaiB/BaiF)"/>
    <property type="match status" value="1"/>
</dbReference>
<dbReference type="InterPro" id="IPR050483">
    <property type="entry name" value="CoA-transferase_III_domain"/>
</dbReference>
<dbReference type="Gene3D" id="3.30.1540.10">
    <property type="entry name" value="formyl-coa transferase, domain 3"/>
    <property type="match status" value="1"/>
</dbReference>
<dbReference type="Gene3D" id="3.40.50.10540">
    <property type="entry name" value="Crotonobetainyl-coa:carnitine coa-transferase, domain 1"/>
    <property type="match status" value="1"/>
</dbReference>
<protein>
    <submittedName>
        <fullName evidence="2">CoA transferase</fullName>
    </submittedName>
</protein>
<name>A0A399RS60_9PROT</name>
<gene>
    <name evidence="2" type="ORF">D1223_00895</name>
</gene>